<keyword evidence="10" id="KW-0274">FAD</keyword>
<feature type="domain" description="FAD dependent oxidoreductase" evidence="14">
    <location>
        <begin position="8"/>
        <end position="352"/>
    </location>
</feature>
<dbReference type="InterPro" id="IPR007419">
    <property type="entry name" value="BFD-like_2Fe2S-bd_dom"/>
</dbReference>
<dbReference type="GeneID" id="96779691"/>
<evidence type="ECO:0000256" key="10">
    <source>
        <dbReference type="ARBA" id="ARBA00022827"/>
    </source>
</evidence>
<evidence type="ECO:0000313" key="16">
    <source>
        <dbReference type="EMBL" id="MSU09741.1"/>
    </source>
</evidence>
<keyword evidence="8" id="KW-1003">Cell membrane</keyword>
<dbReference type="InterPro" id="IPR041854">
    <property type="entry name" value="BFD-like_2Fe2S-bd_dom_sf"/>
</dbReference>
<reference evidence="16 17" key="1">
    <citation type="submission" date="2019-08" db="EMBL/GenBank/DDBJ databases">
        <title>In-depth cultivation of the pig gut microbiome towards novel bacterial diversity and tailored functional studies.</title>
        <authorList>
            <person name="Wylensek D."/>
            <person name="Hitch T.C.A."/>
            <person name="Clavel T."/>
        </authorList>
    </citation>
    <scope>NUCLEOTIDE SEQUENCE [LARGE SCALE GENOMIC DNA]</scope>
    <source>
        <strain evidence="16 17">WCA-693-APC-5D-A</strain>
    </source>
</reference>
<dbReference type="Pfam" id="PF01266">
    <property type="entry name" value="DAO"/>
    <property type="match status" value="1"/>
</dbReference>
<organism evidence="16 17">
    <name type="scientific">Anaerovibrio slackiae</name>
    <dbReference type="NCBI Taxonomy" id="2652309"/>
    <lineage>
        <taxon>Bacteria</taxon>
        <taxon>Bacillati</taxon>
        <taxon>Bacillota</taxon>
        <taxon>Negativicutes</taxon>
        <taxon>Selenomonadales</taxon>
        <taxon>Selenomonadaceae</taxon>
        <taxon>Anaerovibrio</taxon>
    </lineage>
</organism>
<dbReference type="GO" id="GO:0010181">
    <property type="term" value="F:FMN binding"/>
    <property type="evidence" value="ECO:0007669"/>
    <property type="project" value="InterPro"/>
</dbReference>
<evidence type="ECO:0000256" key="3">
    <source>
        <dbReference type="ARBA" id="ARBA00004202"/>
    </source>
</evidence>
<dbReference type="CDD" id="cd19946">
    <property type="entry name" value="GlpA-like_Fer2_BFD-like"/>
    <property type="match status" value="1"/>
</dbReference>
<proteinExistence type="inferred from homology"/>
<sequence length="541" mass="59660">MVKDKATVVIVGGGATGVGILRDLSMRGIDALLIEKLDMVNGASSRYHGLLHSGARYAVKDQEAARECIEENTILRRIGKSCVEATTGMFVQVEGDDPDFVEPWLKGCKESGIPTREISKEEALRIEPNLSRKLVVAYEVPDGAIDGFRMSWQNLQSAARYGGRYKTYTEIIGVNIENAVVKSITVRDNVTKEEYEIECEILVNAAGPWAGQVAHMAGLECNVSPSKGTLIAFNQRISNRVVNRLRKPSNGDIFVPHGSITILGTSSITIPDPEDTSTSWEEVEELMKTGEGVFEHLRDYRILRVFAGSRPLYVPKGAEGGRNASRGFVTIDHEKEDGLKGMMTICGGKFTTYRLMAEKFCDVLAPKLHNTAKCRTAEEDLVPEVPEAEKKAARQYFPSYGVNLAATRLGVDKFGDVVKTLKEQPETREVLCECENVTMAEIQRIAAEPTSHSVADVRRRTRMGMGTCQGNYCALRSAAVANKLFKNKLEGCNDSLGDMKNFLQARWKGITPVMAGKTLREAEMTRGMYELLFNVNGGRRG</sequence>
<dbReference type="PRINTS" id="PR01001">
    <property type="entry name" value="FADG3PDH"/>
</dbReference>
<dbReference type="InterPro" id="IPR036188">
    <property type="entry name" value="FAD/NAD-bd_sf"/>
</dbReference>
<comment type="catalytic activity">
    <reaction evidence="13">
        <text>a quinone + sn-glycerol 3-phosphate = dihydroxyacetone phosphate + a quinol</text>
        <dbReference type="Rhea" id="RHEA:18977"/>
        <dbReference type="ChEBI" id="CHEBI:24646"/>
        <dbReference type="ChEBI" id="CHEBI:57597"/>
        <dbReference type="ChEBI" id="CHEBI:57642"/>
        <dbReference type="ChEBI" id="CHEBI:132124"/>
        <dbReference type="EC" id="1.1.5.3"/>
    </reaction>
</comment>
<keyword evidence="11 16" id="KW-0560">Oxidoreductase</keyword>
<dbReference type="Proteomes" id="UP000433181">
    <property type="component" value="Unassembled WGS sequence"/>
</dbReference>
<dbReference type="GO" id="GO:0006072">
    <property type="term" value="P:glycerol-3-phosphate metabolic process"/>
    <property type="evidence" value="ECO:0007669"/>
    <property type="project" value="InterPro"/>
</dbReference>
<evidence type="ECO:0000256" key="5">
    <source>
        <dbReference type="ARBA" id="ARBA00007330"/>
    </source>
</evidence>
<evidence type="ECO:0000256" key="2">
    <source>
        <dbReference type="ARBA" id="ARBA00001974"/>
    </source>
</evidence>
<dbReference type="EC" id="1.1.5.3" evidence="7"/>
<dbReference type="Pfam" id="PF04324">
    <property type="entry name" value="Fer2_BFD"/>
    <property type="match status" value="1"/>
</dbReference>
<evidence type="ECO:0000313" key="17">
    <source>
        <dbReference type="Proteomes" id="UP000433181"/>
    </source>
</evidence>
<comment type="similarity">
    <text evidence="5">Belongs to the FAD-dependent glycerol-3-phosphate dehydrogenase family.</text>
</comment>
<dbReference type="NCBIfam" id="TIGR03377">
    <property type="entry name" value="glycerol3P_GlpA"/>
    <property type="match status" value="1"/>
</dbReference>
<dbReference type="PANTHER" id="PTHR11985">
    <property type="entry name" value="GLYCEROL-3-PHOSPHATE DEHYDROGENASE"/>
    <property type="match status" value="1"/>
</dbReference>
<comment type="subunit">
    <text evidence="6">Composed of a catalytic GlpA/B dimer and of membrane bound GlpC.</text>
</comment>
<gene>
    <name evidence="16" type="primary">glpA</name>
    <name evidence="16" type="ORF">FYJ84_12210</name>
</gene>
<dbReference type="Gene3D" id="1.10.10.1100">
    <property type="entry name" value="BFD-like [2Fe-2S]-binding domain"/>
    <property type="match status" value="1"/>
</dbReference>
<evidence type="ECO:0000259" key="15">
    <source>
        <dbReference type="Pfam" id="PF04324"/>
    </source>
</evidence>
<name>A0A6I2UKS8_9FIRM</name>
<dbReference type="PROSITE" id="PS00978">
    <property type="entry name" value="FAD_G3PDH_2"/>
    <property type="match status" value="1"/>
</dbReference>
<dbReference type="GO" id="GO:0050660">
    <property type="term" value="F:flavin adenine dinucleotide binding"/>
    <property type="evidence" value="ECO:0007669"/>
    <property type="project" value="InterPro"/>
</dbReference>
<evidence type="ECO:0000256" key="12">
    <source>
        <dbReference type="ARBA" id="ARBA00023136"/>
    </source>
</evidence>
<evidence type="ECO:0000256" key="8">
    <source>
        <dbReference type="ARBA" id="ARBA00022475"/>
    </source>
</evidence>
<dbReference type="GO" id="GO:0019563">
    <property type="term" value="P:glycerol catabolic process"/>
    <property type="evidence" value="ECO:0007669"/>
    <property type="project" value="UniProtKB-UniPathway"/>
</dbReference>
<dbReference type="Gene3D" id="3.50.50.60">
    <property type="entry name" value="FAD/NAD(P)-binding domain"/>
    <property type="match status" value="3"/>
</dbReference>
<dbReference type="RefSeq" id="WP_154407910.1">
    <property type="nucleotide sequence ID" value="NZ_JAQXJM010000098.1"/>
</dbReference>
<dbReference type="NCBIfam" id="NF008313">
    <property type="entry name" value="PRK11101.1"/>
    <property type="match status" value="1"/>
</dbReference>
<comment type="subcellular location">
    <subcellularLocation>
        <location evidence="3">Cell membrane</location>
        <topology evidence="3">Peripheral membrane protein</topology>
    </subcellularLocation>
</comment>
<dbReference type="AlphaFoldDB" id="A0A6I2UKS8"/>
<comment type="cofactor">
    <cofactor evidence="1">
        <name>FMN</name>
        <dbReference type="ChEBI" id="CHEBI:58210"/>
    </cofactor>
</comment>
<evidence type="ECO:0000256" key="4">
    <source>
        <dbReference type="ARBA" id="ARBA00005157"/>
    </source>
</evidence>
<accession>A0A6I2UKS8</accession>
<evidence type="ECO:0000256" key="6">
    <source>
        <dbReference type="ARBA" id="ARBA00011331"/>
    </source>
</evidence>
<comment type="cofactor">
    <cofactor evidence="2">
        <name>FAD</name>
        <dbReference type="ChEBI" id="CHEBI:57692"/>
    </cofactor>
</comment>
<dbReference type="GO" id="GO:0009331">
    <property type="term" value="C:glycerol-3-phosphate dehydrogenase (FAD) complex"/>
    <property type="evidence" value="ECO:0007669"/>
    <property type="project" value="InterPro"/>
</dbReference>
<evidence type="ECO:0000256" key="1">
    <source>
        <dbReference type="ARBA" id="ARBA00001917"/>
    </source>
</evidence>
<dbReference type="UniPathway" id="UPA00618">
    <property type="reaction ID" value="UER00673"/>
</dbReference>
<comment type="pathway">
    <text evidence="4">Polyol metabolism; glycerol degradation via glycerol kinase pathway; glycerone phosphate from sn-glycerol 3-phosphate (anaerobic route): step 1/1.</text>
</comment>
<evidence type="ECO:0000256" key="11">
    <source>
        <dbReference type="ARBA" id="ARBA00023002"/>
    </source>
</evidence>
<keyword evidence="9" id="KW-0285">Flavoprotein</keyword>
<keyword evidence="17" id="KW-1185">Reference proteome</keyword>
<comment type="caution">
    <text evidence="16">The sequence shown here is derived from an EMBL/GenBank/DDBJ whole genome shotgun (WGS) entry which is preliminary data.</text>
</comment>
<evidence type="ECO:0000256" key="13">
    <source>
        <dbReference type="ARBA" id="ARBA00049055"/>
    </source>
</evidence>
<dbReference type="GO" id="GO:0004368">
    <property type="term" value="F:glycerol-3-phosphate dehydrogenase (quinone) activity"/>
    <property type="evidence" value="ECO:0007669"/>
    <property type="project" value="UniProtKB-EC"/>
</dbReference>
<protein>
    <recommendedName>
        <fullName evidence="7">glycerol-3-phosphate dehydrogenase</fullName>
        <ecNumber evidence="7">1.1.5.3</ecNumber>
    </recommendedName>
</protein>
<dbReference type="InterPro" id="IPR006076">
    <property type="entry name" value="FAD-dep_OxRdtase"/>
</dbReference>
<dbReference type="PANTHER" id="PTHR11985:SF15">
    <property type="entry name" value="GLYCEROL-3-PHOSPHATE DEHYDROGENASE, MITOCHONDRIAL"/>
    <property type="match status" value="1"/>
</dbReference>
<feature type="domain" description="BFD-like [2Fe-2S]-binding" evidence="15">
    <location>
        <begin position="431"/>
        <end position="474"/>
    </location>
</feature>
<dbReference type="EMBL" id="VUNR01000032">
    <property type="protein sequence ID" value="MSU09741.1"/>
    <property type="molecule type" value="Genomic_DNA"/>
</dbReference>
<dbReference type="InterPro" id="IPR000447">
    <property type="entry name" value="G3P_DH_FAD-dep"/>
</dbReference>
<dbReference type="GO" id="GO:0005886">
    <property type="term" value="C:plasma membrane"/>
    <property type="evidence" value="ECO:0007669"/>
    <property type="project" value="UniProtKB-SubCell"/>
</dbReference>
<evidence type="ECO:0000259" key="14">
    <source>
        <dbReference type="Pfam" id="PF01266"/>
    </source>
</evidence>
<dbReference type="InterPro" id="IPR017752">
    <property type="entry name" value="G3P_DH_GlpA_su"/>
</dbReference>
<evidence type="ECO:0000256" key="7">
    <source>
        <dbReference type="ARBA" id="ARBA00013029"/>
    </source>
</evidence>
<evidence type="ECO:0000256" key="9">
    <source>
        <dbReference type="ARBA" id="ARBA00022630"/>
    </source>
</evidence>
<dbReference type="SUPFAM" id="SSF51905">
    <property type="entry name" value="FAD/NAD(P)-binding domain"/>
    <property type="match status" value="1"/>
</dbReference>
<keyword evidence="12" id="KW-0472">Membrane</keyword>